<proteinExistence type="predicted"/>
<gene>
    <name evidence="3" type="ORF">GXM19_10265</name>
</gene>
<feature type="region of interest" description="Disordered" evidence="1">
    <location>
        <begin position="33"/>
        <end position="54"/>
    </location>
</feature>
<feature type="chain" id="PRO_5038929293" description="DUF4352 domain-containing protein" evidence="2">
    <location>
        <begin position="24"/>
        <end position="339"/>
    </location>
</feature>
<evidence type="ECO:0000256" key="2">
    <source>
        <dbReference type="SAM" id="SignalP"/>
    </source>
</evidence>
<dbReference type="Proteomes" id="UP000464211">
    <property type="component" value="Chromosome"/>
</dbReference>
<name>A0A858B7N2_COLAA</name>
<feature type="signal peptide" evidence="2">
    <location>
        <begin position="1"/>
        <end position="23"/>
    </location>
</feature>
<evidence type="ECO:0000256" key="1">
    <source>
        <dbReference type="SAM" id="MobiDB-lite"/>
    </source>
</evidence>
<sequence>MMRPMTKKLLLGIPTVTLSAVLACTVAGCGGSAPSGSPGGSGGSAPVQEKPRAYDSQTVEVAGITYESVAHGTFYRGDAKLQDGFYLHIKITNNNTKNRTFSSFNVHAAQGDLEAGDPLFTSGKAAVLDYVASEAPDELHEGIDLSERPDIGPGETVEYVYFWAPKTAYYGPITVEFVDAYAPAKNHEAMHFDTTGCETKEFKAAGGVADSGEKADLTGIDCASYSIEAADGYTLDSSDEEREKANFFHDETGGRLNISIFPRSPEEEVASLEQVYEGKETTTDQVEYNGITWLRFTGPDNGHTLFATAPATGETVRVSIGWKIDWDAAAPMMEALKLK</sequence>
<dbReference type="PROSITE" id="PS51257">
    <property type="entry name" value="PROKAR_LIPOPROTEIN"/>
    <property type="match status" value="1"/>
</dbReference>
<reference evidence="3 4" key="1">
    <citation type="submission" date="2020-01" db="EMBL/GenBank/DDBJ databases">
        <title>Complete genome sequence of Collinsella aerofaciens JCM 10188(T).</title>
        <authorList>
            <person name="Tourlousse D.M."/>
            <person name="Sakamoto M."/>
            <person name="Miura T."/>
            <person name="Narita K."/>
            <person name="Ohashi A."/>
            <person name="Uchino Y."/>
            <person name="Yamazoe A."/>
            <person name="Kameyama K."/>
            <person name="Terauchi J."/>
            <person name="Ohkuma M."/>
            <person name="Kawasaki H."/>
            <person name="Sekiguchi Y."/>
        </authorList>
    </citation>
    <scope>NUCLEOTIDE SEQUENCE [LARGE SCALE GENOMIC DNA]</scope>
    <source>
        <strain evidence="3 4">JCM 10188</strain>
    </source>
</reference>
<evidence type="ECO:0000313" key="4">
    <source>
        <dbReference type="Proteomes" id="UP000464211"/>
    </source>
</evidence>
<feature type="compositionally biased region" description="Gly residues" evidence="1">
    <location>
        <begin position="33"/>
        <end position="43"/>
    </location>
</feature>
<organism evidence="3 4">
    <name type="scientific">Collinsella aerofaciens (strain ATCC 25986 / DSM 3979 / JCM 10188 / KCTC 3647 / NCTC 11838 / VPI 1003)</name>
    <dbReference type="NCBI Taxonomy" id="411903"/>
    <lineage>
        <taxon>Bacteria</taxon>
        <taxon>Bacillati</taxon>
        <taxon>Actinomycetota</taxon>
        <taxon>Coriobacteriia</taxon>
        <taxon>Coriobacteriales</taxon>
        <taxon>Coriobacteriaceae</taxon>
        <taxon>Collinsella</taxon>
    </lineage>
</organism>
<dbReference type="GeneID" id="92850802"/>
<accession>A0A858B7N2</accession>
<dbReference type="AlphaFoldDB" id="A0A858B7N2"/>
<evidence type="ECO:0008006" key="5">
    <source>
        <dbReference type="Google" id="ProtNLM"/>
    </source>
</evidence>
<keyword evidence="2" id="KW-0732">Signal</keyword>
<evidence type="ECO:0000313" key="3">
    <source>
        <dbReference type="EMBL" id="QIA34565.1"/>
    </source>
</evidence>
<dbReference type="RefSeq" id="WP_115596169.1">
    <property type="nucleotide sequence ID" value="NZ_CP048433.1"/>
</dbReference>
<dbReference type="EMBL" id="CP048433">
    <property type="protein sequence ID" value="QIA34565.1"/>
    <property type="molecule type" value="Genomic_DNA"/>
</dbReference>
<protein>
    <recommendedName>
        <fullName evidence="5">DUF4352 domain-containing protein</fullName>
    </recommendedName>
</protein>